<dbReference type="Pfam" id="PF22633">
    <property type="entry name" value="F5_F8_type_C_2"/>
    <property type="match status" value="1"/>
</dbReference>
<evidence type="ECO:0000313" key="9">
    <source>
        <dbReference type="EMBL" id="KAK2175547.1"/>
    </source>
</evidence>
<dbReference type="CDD" id="cd00063">
    <property type="entry name" value="FN3"/>
    <property type="match status" value="1"/>
</dbReference>
<dbReference type="InterPro" id="IPR006585">
    <property type="entry name" value="FTP1"/>
</dbReference>
<keyword evidence="6" id="KW-0106">Calcium</keyword>
<dbReference type="InterPro" id="IPR051941">
    <property type="entry name" value="BG_Antigen-Binding_Lectin"/>
</dbReference>
<proteinExistence type="inferred from homology"/>
<dbReference type="InterPro" id="IPR008979">
    <property type="entry name" value="Galactose-bd-like_sf"/>
</dbReference>
<evidence type="ECO:0000313" key="10">
    <source>
        <dbReference type="Proteomes" id="UP001209878"/>
    </source>
</evidence>
<dbReference type="PROSITE" id="PS50853">
    <property type="entry name" value="FN3"/>
    <property type="match status" value="1"/>
</dbReference>
<dbReference type="InterPro" id="IPR013783">
    <property type="entry name" value="Ig-like_fold"/>
</dbReference>
<dbReference type="GO" id="GO:0001868">
    <property type="term" value="P:regulation of complement activation, lectin pathway"/>
    <property type="evidence" value="ECO:0007669"/>
    <property type="project" value="UniProtKB-ARBA"/>
</dbReference>
<name>A0AAD9KQQ8_RIDPI</name>
<dbReference type="Gene3D" id="2.60.40.10">
    <property type="entry name" value="Immunoglobulins"/>
    <property type="match status" value="1"/>
</dbReference>
<comment type="similarity">
    <text evidence="2">Belongs to the fucolectin family.</text>
</comment>
<evidence type="ECO:0000256" key="2">
    <source>
        <dbReference type="ARBA" id="ARBA00010147"/>
    </source>
</evidence>
<feature type="domain" description="Fibronectin type-III" evidence="8">
    <location>
        <begin position="286"/>
        <end position="389"/>
    </location>
</feature>
<dbReference type="GO" id="GO:0046872">
    <property type="term" value="F:metal ion binding"/>
    <property type="evidence" value="ECO:0007669"/>
    <property type="project" value="UniProtKB-KW"/>
</dbReference>
<dbReference type="InterPro" id="IPR003961">
    <property type="entry name" value="FN3_dom"/>
</dbReference>
<reference evidence="9" key="1">
    <citation type="journal article" date="2023" name="Mol. Biol. Evol.">
        <title>Third-Generation Sequencing Reveals the Adaptive Role of the Epigenome in Three Deep-Sea Polychaetes.</title>
        <authorList>
            <person name="Perez M."/>
            <person name="Aroh O."/>
            <person name="Sun Y."/>
            <person name="Lan Y."/>
            <person name="Juniper S.K."/>
            <person name="Young C.R."/>
            <person name="Angers B."/>
            <person name="Qian P.Y."/>
        </authorList>
    </citation>
    <scope>NUCLEOTIDE SEQUENCE</scope>
    <source>
        <strain evidence="9">R07B-5</strain>
    </source>
</reference>
<evidence type="ECO:0000256" key="4">
    <source>
        <dbReference type="ARBA" id="ARBA00022723"/>
    </source>
</evidence>
<evidence type="ECO:0000256" key="5">
    <source>
        <dbReference type="ARBA" id="ARBA00022734"/>
    </source>
</evidence>
<protein>
    <recommendedName>
        <fullName evidence="8">Fibronectin type-III domain-containing protein</fullName>
    </recommendedName>
</protein>
<evidence type="ECO:0000256" key="6">
    <source>
        <dbReference type="ARBA" id="ARBA00022837"/>
    </source>
</evidence>
<evidence type="ECO:0000259" key="8">
    <source>
        <dbReference type="PROSITE" id="PS50853"/>
    </source>
</evidence>
<dbReference type="Gene3D" id="2.60.120.260">
    <property type="entry name" value="Galactose-binding domain-like"/>
    <property type="match status" value="1"/>
</dbReference>
<dbReference type="AlphaFoldDB" id="A0AAD9KQQ8"/>
<dbReference type="InterPro" id="IPR036116">
    <property type="entry name" value="FN3_sf"/>
</dbReference>
<keyword evidence="5" id="KW-0430">Lectin</keyword>
<dbReference type="PANTHER" id="PTHR45713:SF6">
    <property type="entry name" value="F5_8 TYPE C DOMAIN-CONTAINING PROTEIN"/>
    <property type="match status" value="1"/>
</dbReference>
<dbReference type="PANTHER" id="PTHR45713">
    <property type="entry name" value="FTP DOMAIN-CONTAINING PROTEIN"/>
    <property type="match status" value="1"/>
</dbReference>
<dbReference type="EMBL" id="JAODUO010000724">
    <property type="protein sequence ID" value="KAK2175547.1"/>
    <property type="molecule type" value="Genomic_DNA"/>
</dbReference>
<dbReference type="GO" id="GO:0010185">
    <property type="term" value="P:regulation of cellular defense response"/>
    <property type="evidence" value="ECO:0007669"/>
    <property type="project" value="UniProtKB-ARBA"/>
</dbReference>
<accession>A0AAD9KQQ8</accession>
<dbReference type="Proteomes" id="UP001209878">
    <property type="component" value="Unassembled WGS sequence"/>
</dbReference>
<dbReference type="SUPFAM" id="SSF49785">
    <property type="entry name" value="Galactose-binding domain-like"/>
    <property type="match status" value="1"/>
</dbReference>
<keyword evidence="10" id="KW-1185">Reference proteome</keyword>
<keyword evidence="4" id="KW-0479">Metal-binding</keyword>
<dbReference type="SUPFAM" id="SSF49265">
    <property type="entry name" value="Fibronectin type III"/>
    <property type="match status" value="1"/>
</dbReference>
<comment type="subunit">
    <text evidence="3">Homotrimer.</text>
</comment>
<organism evidence="9 10">
    <name type="scientific">Ridgeia piscesae</name>
    <name type="common">Tubeworm</name>
    <dbReference type="NCBI Taxonomy" id="27915"/>
    <lineage>
        <taxon>Eukaryota</taxon>
        <taxon>Metazoa</taxon>
        <taxon>Spiralia</taxon>
        <taxon>Lophotrochozoa</taxon>
        <taxon>Annelida</taxon>
        <taxon>Polychaeta</taxon>
        <taxon>Sedentaria</taxon>
        <taxon>Canalipalpata</taxon>
        <taxon>Sabellida</taxon>
        <taxon>Siboglinidae</taxon>
        <taxon>Ridgeia</taxon>
    </lineage>
</organism>
<gene>
    <name evidence="9" type="ORF">NP493_723g02013</name>
</gene>
<evidence type="ECO:0000256" key="3">
    <source>
        <dbReference type="ARBA" id="ARBA00011233"/>
    </source>
</evidence>
<evidence type="ECO:0000256" key="1">
    <source>
        <dbReference type="ARBA" id="ARBA00002219"/>
    </source>
</evidence>
<dbReference type="GO" id="GO:0042806">
    <property type="term" value="F:fucose binding"/>
    <property type="evidence" value="ECO:0007669"/>
    <property type="project" value="UniProtKB-ARBA"/>
</dbReference>
<comment type="caution">
    <text evidence="9">The sequence shown here is derived from an EMBL/GenBank/DDBJ whole genome shotgun (WGS) entry which is preliminary data.</text>
</comment>
<evidence type="ECO:0000256" key="7">
    <source>
        <dbReference type="ARBA" id="ARBA00023157"/>
    </source>
</evidence>
<keyword evidence="7" id="KW-1015">Disulfide bond</keyword>
<sequence length="414" mass="45149">MFAAANCRFASTSASQGTCIFPCRCTNGCDTTTGDCLNDGQCQDGPPSGYRWSGPGCQTGNIAYHKKASESIGVEKWAIKYPAGKAVDGNTDSRIYKNSCAHPDNAEGQYAWWMVDLGETYRLSRVIIYNRDSQPERLNRFILRVGDSPDRATHRWCASHSGPVAAGATVNETCTAVGRYLSFKRDGGSDSHIATLCEVVVIGHRHISCDSCSSRCDEIIGCDACGPGKQQPDCTKACEPGTYGENCKEDCGHCKDILHCDVTTGHCTTGCETWYTTNMCKTHISAPHFVTSDKAGTADITSSSAVVTWPQATGITLGLESHYYYMVWFQVDGETWKSQIVNVESHQLSLGNLPFNTHYSVKVEPFRRHGDKHAGGTTTAVTTFKTKCTGRSTHIFTFSNLKCYIFGLSTMGNK</sequence>
<comment type="function">
    <text evidence="1">Acts as a defensive agent. Recognizes blood group fucosylated oligosaccharides including A, B, H and Lewis B-type antigens. Does not recognize Lewis A antigen and has low affinity for monovalent haptens.</text>
</comment>
<dbReference type="SMART" id="SM00607">
    <property type="entry name" value="FTP"/>
    <property type="match status" value="1"/>
</dbReference>